<comment type="catalytic activity">
    <reaction evidence="8">
        <text>an all-trans-polyprenyl diphosphate + 1,4-dihydroxy-2-naphthoate + H(+) = a 2-demethylmenaquinol + CO2 + diphosphate</text>
        <dbReference type="Rhea" id="RHEA:26478"/>
        <dbReference type="Rhea" id="RHEA-COMP:9563"/>
        <dbReference type="Rhea" id="RHEA-COMP:9564"/>
        <dbReference type="ChEBI" id="CHEBI:11173"/>
        <dbReference type="ChEBI" id="CHEBI:15378"/>
        <dbReference type="ChEBI" id="CHEBI:16526"/>
        <dbReference type="ChEBI" id="CHEBI:33019"/>
        <dbReference type="ChEBI" id="CHEBI:55437"/>
        <dbReference type="ChEBI" id="CHEBI:58914"/>
        <dbReference type="EC" id="2.5.1.74"/>
    </reaction>
</comment>
<feature type="transmembrane region" description="Helical" evidence="8">
    <location>
        <begin position="92"/>
        <end position="111"/>
    </location>
</feature>
<keyword evidence="7 8" id="KW-0472">Membrane</keyword>
<dbReference type="PIRSF" id="PIRSF005355">
    <property type="entry name" value="UBIAD1"/>
    <property type="match status" value="1"/>
</dbReference>
<feature type="transmembrane region" description="Helical" evidence="8">
    <location>
        <begin position="18"/>
        <end position="40"/>
    </location>
</feature>
<dbReference type="EC" id="2.5.1.74" evidence="8 9"/>
<feature type="transmembrane region" description="Helical" evidence="8">
    <location>
        <begin position="61"/>
        <end position="86"/>
    </location>
</feature>
<dbReference type="InterPro" id="IPR000537">
    <property type="entry name" value="UbiA_prenyltransferase"/>
</dbReference>
<dbReference type="EMBL" id="CP093442">
    <property type="protein sequence ID" value="UOE99910.1"/>
    <property type="molecule type" value="Genomic_DNA"/>
</dbReference>
<dbReference type="InterPro" id="IPR026046">
    <property type="entry name" value="UBIAD1"/>
</dbReference>
<evidence type="ECO:0000256" key="7">
    <source>
        <dbReference type="ARBA" id="ARBA00023136"/>
    </source>
</evidence>
<keyword evidence="6 8" id="KW-1133">Transmembrane helix</keyword>
<comment type="similarity">
    <text evidence="8">Belongs to the MenA family. Type 1 subfamily.</text>
</comment>
<keyword evidence="5 8" id="KW-0812">Transmembrane</keyword>
<dbReference type="CDD" id="cd13962">
    <property type="entry name" value="PT_UbiA_UBIAD1"/>
    <property type="match status" value="1"/>
</dbReference>
<proteinExistence type="inferred from homology"/>
<dbReference type="Pfam" id="PF01040">
    <property type="entry name" value="UbiA"/>
    <property type="match status" value="1"/>
</dbReference>
<dbReference type="PANTHER" id="PTHR13929:SF0">
    <property type="entry name" value="UBIA PRENYLTRANSFERASE DOMAIN-CONTAINING PROTEIN 1"/>
    <property type="match status" value="1"/>
</dbReference>
<keyword evidence="2 8" id="KW-0474">Menaquinone biosynthesis</keyword>
<name>A0ABY4C8A3_9BACT</name>
<comment type="function">
    <text evidence="8">Conversion of 1,4-dihydroxy-2-naphthoate (DHNA) to demethylmenaquinone (DMK).</text>
</comment>
<sequence length="269" mass="29129">MAGTALVRAIGLEWDGWVLFYALLASFLIQIGTNLVNDAVDFKKGADTEKRIGPQRITQAGILSANQVMALGSLCFLLAVLCGIPLVLKGGWVIVAIGVASVLMGYSYTAGPFPLAYLGLGDLFVILFFGLLAVMGIVFLNIGRWLQEAFVLGLQIGLHATVLIAINNLRDRSGDALVNKKTLAVRFGVKFSRYEIASLCFLPFVLNIYWWTEGYKIPAILSMFALPLAIKISKNVFRTEPGPAYNKFLGQAAGLHLLFGLLLAIGFAL</sequence>
<evidence type="ECO:0000256" key="4">
    <source>
        <dbReference type="ARBA" id="ARBA00022679"/>
    </source>
</evidence>
<reference evidence="10" key="1">
    <citation type="submission" date="2022-03" db="EMBL/GenBank/DDBJ databases">
        <title>Genome Identification and Characterization of new species Bdellovibrio reynosense LBG001 sp. nov. from a Mexico soil sample.</title>
        <authorList>
            <person name="Camilli A."/>
            <person name="Ajao Y."/>
            <person name="Guo X."/>
        </authorList>
    </citation>
    <scope>NUCLEOTIDE SEQUENCE</scope>
    <source>
        <strain evidence="10">LBG001</strain>
    </source>
</reference>
<dbReference type="InterPro" id="IPR004657">
    <property type="entry name" value="MenA"/>
</dbReference>
<keyword evidence="3 8" id="KW-1003">Cell membrane</keyword>
<dbReference type="HAMAP" id="MF_01937">
    <property type="entry name" value="MenA_1"/>
    <property type="match status" value="1"/>
</dbReference>
<evidence type="ECO:0000256" key="5">
    <source>
        <dbReference type="ARBA" id="ARBA00022692"/>
    </source>
</evidence>
<dbReference type="Proteomes" id="UP000830116">
    <property type="component" value="Chromosome"/>
</dbReference>
<dbReference type="NCBIfam" id="TIGR00751">
    <property type="entry name" value="menA"/>
    <property type="match status" value="1"/>
</dbReference>
<evidence type="ECO:0000313" key="11">
    <source>
        <dbReference type="Proteomes" id="UP000830116"/>
    </source>
</evidence>
<evidence type="ECO:0000256" key="2">
    <source>
        <dbReference type="ARBA" id="ARBA00022428"/>
    </source>
</evidence>
<keyword evidence="11" id="KW-1185">Reference proteome</keyword>
<protein>
    <recommendedName>
        <fullName evidence="8 9">1,4-dihydroxy-2-naphthoate octaprenyltransferase</fullName>
        <shortName evidence="8">DHNA-octaprenyltransferase</shortName>
        <ecNumber evidence="8 9">2.5.1.74</ecNumber>
    </recommendedName>
</protein>
<gene>
    <name evidence="8 10" type="primary">menA</name>
    <name evidence="10" type="ORF">MNR06_09390</name>
</gene>
<evidence type="ECO:0000256" key="8">
    <source>
        <dbReference type="HAMAP-Rule" id="MF_01937"/>
    </source>
</evidence>
<evidence type="ECO:0000256" key="9">
    <source>
        <dbReference type="NCBIfam" id="TIGR00751"/>
    </source>
</evidence>
<comment type="subcellular location">
    <subcellularLocation>
        <location evidence="8">Cell membrane</location>
        <topology evidence="8">Multi-pass membrane protein</topology>
    </subcellularLocation>
    <subcellularLocation>
        <location evidence="1">Membrane</location>
        <topology evidence="1">Multi-pass membrane protein</topology>
    </subcellularLocation>
</comment>
<comment type="pathway">
    <text evidence="8">Quinol/quinone metabolism; menaquinone biosynthesis; menaquinol from 1,4-dihydroxy-2-naphthoate: step 1/2.</text>
</comment>
<evidence type="ECO:0000313" key="10">
    <source>
        <dbReference type="EMBL" id="UOE99910.1"/>
    </source>
</evidence>
<keyword evidence="4 8" id="KW-0808">Transferase</keyword>
<evidence type="ECO:0000256" key="6">
    <source>
        <dbReference type="ARBA" id="ARBA00022989"/>
    </source>
</evidence>
<evidence type="ECO:0000256" key="3">
    <source>
        <dbReference type="ARBA" id="ARBA00022475"/>
    </source>
</evidence>
<feature type="transmembrane region" description="Helical" evidence="8">
    <location>
        <begin position="217"/>
        <end position="237"/>
    </location>
</feature>
<evidence type="ECO:0000256" key="1">
    <source>
        <dbReference type="ARBA" id="ARBA00004141"/>
    </source>
</evidence>
<feature type="transmembrane region" description="Helical" evidence="8">
    <location>
        <begin position="149"/>
        <end position="170"/>
    </location>
</feature>
<accession>A0ABY4C8A3</accession>
<organism evidence="10 11">
    <name type="scientific">Bdellovibrio reynosensis</name>
    <dbReference type="NCBI Taxonomy" id="2835041"/>
    <lineage>
        <taxon>Bacteria</taxon>
        <taxon>Pseudomonadati</taxon>
        <taxon>Bdellovibrionota</taxon>
        <taxon>Bdellovibrionia</taxon>
        <taxon>Bdellovibrionales</taxon>
        <taxon>Pseudobdellovibrionaceae</taxon>
        <taxon>Bdellovibrio</taxon>
    </lineage>
</organism>
<dbReference type="PANTHER" id="PTHR13929">
    <property type="entry name" value="1,4-DIHYDROXY-2-NAPHTHOATE OCTAPRENYLTRANSFERASE"/>
    <property type="match status" value="1"/>
</dbReference>
<dbReference type="Gene3D" id="1.10.357.140">
    <property type="entry name" value="UbiA prenyltransferase"/>
    <property type="match status" value="1"/>
</dbReference>
<dbReference type="InterPro" id="IPR044878">
    <property type="entry name" value="UbiA_sf"/>
</dbReference>
<feature type="transmembrane region" description="Helical" evidence="8">
    <location>
        <begin position="123"/>
        <end position="143"/>
    </location>
</feature>
<feature type="transmembrane region" description="Helical" evidence="8">
    <location>
        <begin position="249"/>
        <end position="268"/>
    </location>
</feature>